<reference evidence="1" key="1">
    <citation type="submission" date="2022-10" db="EMBL/GenBank/DDBJ databases">
        <title>Complete Genome of Trichothecium roseum strain YXFP-22015, a Plant Pathogen Isolated from Citrus.</title>
        <authorList>
            <person name="Wang Y."/>
            <person name="Zhu L."/>
        </authorList>
    </citation>
    <scope>NUCLEOTIDE SEQUENCE</scope>
    <source>
        <strain evidence="1">YXFP-22015</strain>
    </source>
</reference>
<name>A0ACC0V0Q9_9HYPO</name>
<dbReference type="Proteomes" id="UP001163324">
    <property type="component" value="Chromosome 4"/>
</dbReference>
<evidence type="ECO:0000313" key="1">
    <source>
        <dbReference type="EMBL" id="KAI9899985.1"/>
    </source>
</evidence>
<accession>A0ACC0V0Q9</accession>
<sequence length="524" mass="56768">MANLDTCTPSTFNGISLFGAEIIQLLAEPVTGYNVNATEIDRLTEPAIVADDISFCNVTVSYTHPDQDDHIIVETWMPAADEWNSRLQSVGGGGLVGGRLPTSYATMNGALAEGYIASTTDAGAPVVEPGQEKDWALESPGTVKFWNLENFGSKAYGEQAVLVKDLAKIFYGKEPDYSYWNGCSTGGRQGLALAQRYPHAYDGIAAGAPAVSTTKLYGGLHWAQMFMLFNEAFPHRCELEALRLAAIEACDGLDGVKDGVVAEYELCFDEFDPFSHVGEEIDCGRDAGEGKMQISEDAAAVANASWHGIETVDGRKMGLGGMGFTHETPLQFAQTNCTGSGTCTGDVNYLILLYYAALVTADPDFNVLDATHEELDQLNYVANEKLSSFLNTDNPDLTSFHGAGGKVIVWHGTADGTVPIGGSDAYTQRVQRQHHQDHEDFYRYYRIPGMGHCALGRSRQPSTLFAELRGWVENGTAPAELPVEQLAGGGEVHDRILCPYPEVARYDERCGDPAKAECFSCEET</sequence>
<evidence type="ECO:0000313" key="2">
    <source>
        <dbReference type="Proteomes" id="UP001163324"/>
    </source>
</evidence>
<organism evidence="1 2">
    <name type="scientific">Trichothecium roseum</name>
    <dbReference type="NCBI Taxonomy" id="47278"/>
    <lineage>
        <taxon>Eukaryota</taxon>
        <taxon>Fungi</taxon>
        <taxon>Dikarya</taxon>
        <taxon>Ascomycota</taxon>
        <taxon>Pezizomycotina</taxon>
        <taxon>Sordariomycetes</taxon>
        <taxon>Hypocreomycetidae</taxon>
        <taxon>Hypocreales</taxon>
        <taxon>Hypocreales incertae sedis</taxon>
        <taxon>Trichothecium</taxon>
    </lineage>
</organism>
<dbReference type="EMBL" id="CM047943">
    <property type="protein sequence ID" value="KAI9899985.1"/>
    <property type="molecule type" value="Genomic_DNA"/>
</dbReference>
<protein>
    <submittedName>
        <fullName evidence="1">Uncharacterized protein</fullName>
    </submittedName>
</protein>
<keyword evidence="2" id="KW-1185">Reference proteome</keyword>
<proteinExistence type="predicted"/>
<gene>
    <name evidence="1" type="ORF">N3K66_004247</name>
</gene>
<comment type="caution">
    <text evidence="1">The sequence shown here is derived from an EMBL/GenBank/DDBJ whole genome shotgun (WGS) entry which is preliminary data.</text>
</comment>